<proteinExistence type="predicted"/>
<accession>A0A1I7UZR8</accession>
<dbReference type="InterPro" id="IPR012885">
    <property type="entry name" value="F-box_Sdz-33"/>
</dbReference>
<dbReference type="AlphaFoldDB" id="A0A1I7UZR8"/>
<name>A0A1I7UZR8_9PELO</name>
<sequence length="186" mass="22320">MLKVVEWLSLDHLLSMDCKEIDMRNDFISNQEVNLFLKSWKEGKTNSRLERIGMKYGYEKVVDWNIILKGLKPKIRDLRTTKYKFMKRSMYRNEYVIWRHGGIDIQRDDGTIGMICLLSFDALEENEEISQIAIDYFEKYRDKDWNSGEVEIEEDTIVEQEARIYGRLARDNYFEMIVFDPKLNSF</sequence>
<evidence type="ECO:0000259" key="1">
    <source>
        <dbReference type="Pfam" id="PF07735"/>
    </source>
</evidence>
<keyword evidence="2" id="KW-1185">Reference proteome</keyword>
<reference evidence="3" key="1">
    <citation type="submission" date="2016-11" db="UniProtKB">
        <authorList>
            <consortium name="WormBaseParasite"/>
        </authorList>
    </citation>
    <scope>IDENTIFICATION</scope>
</reference>
<dbReference type="eggNOG" id="ENOG502TK3T">
    <property type="taxonomic scope" value="Eukaryota"/>
</dbReference>
<dbReference type="PANTHER" id="PTHR21503">
    <property type="entry name" value="F-BOX-CONTAINING HYPOTHETICAL PROTEIN C.ELEGANS"/>
    <property type="match status" value="1"/>
</dbReference>
<dbReference type="Pfam" id="PF07735">
    <property type="entry name" value="FBA_2"/>
    <property type="match status" value="1"/>
</dbReference>
<protein>
    <submittedName>
        <fullName evidence="3">FBA_2 domain-containing protein</fullName>
    </submittedName>
</protein>
<evidence type="ECO:0000313" key="3">
    <source>
        <dbReference type="WBParaSite" id="Csp11.Scaffold630.g20972.t1"/>
    </source>
</evidence>
<evidence type="ECO:0000313" key="2">
    <source>
        <dbReference type="Proteomes" id="UP000095282"/>
    </source>
</evidence>
<dbReference type="WBParaSite" id="Csp11.Scaffold630.g20972.t1">
    <property type="protein sequence ID" value="Csp11.Scaffold630.g20972.t1"/>
    <property type="gene ID" value="Csp11.Scaffold630.g20972"/>
</dbReference>
<dbReference type="Proteomes" id="UP000095282">
    <property type="component" value="Unplaced"/>
</dbReference>
<organism evidence="2 3">
    <name type="scientific">Caenorhabditis tropicalis</name>
    <dbReference type="NCBI Taxonomy" id="1561998"/>
    <lineage>
        <taxon>Eukaryota</taxon>
        <taxon>Metazoa</taxon>
        <taxon>Ecdysozoa</taxon>
        <taxon>Nematoda</taxon>
        <taxon>Chromadorea</taxon>
        <taxon>Rhabditida</taxon>
        <taxon>Rhabditina</taxon>
        <taxon>Rhabditomorpha</taxon>
        <taxon>Rhabditoidea</taxon>
        <taxon>Rhabditidae</taxon>
        <taxon>Peloderinae</taxon>
        <taxon>Caenorhabditis</taxon>
    </lineage>
</organism>
<feature type="domain" description="Sdz-33 F-box" evidence="1">
    <location>
        <begin position="6"/>
        <end position="52"/>
    </location>
</feature>